<evidence type="ECO:0000256" key="6">
    <source>
        <dbReference type="SAM" id="Phobius"/>
    </source>
</evidence>
<evidence type="ECO:0000256" key="5">
    <source>
        <dbReference type="ARBA" id="ARBA00023136"/>
    </source>
</evidence>
<comment type="subcellular location">
    <subcellularLocation>
        <location evidence="1">Membrane</location>
        <topology evidence="1">Multi-pass membrane protein</topology>
    </subcellularLocation>
</comment>
<keyword evidence="3 6" id="KW-0812">Transmembrane</keyword>
<evidence type="ECO:0000256" key="1">
    <source>
        <dbReference type="ARBA" id="ARBA00004141"/>
    </source>
</evidence>
<evidence type="ECO:0000256" key="4">
    <source>
        <dbReference type="ARBA" id="ARBA00022989"/>
    </source>
</evidence>
<comment type="similarity">
    <text evidence="2">Belongs to the ADIPOR family.</text>
</comment>
<dbReference type="Pfam" id="PF03006">
    <property type="entry name" value="HlyIII"/>
    <property type="match status" value="1"/>
</dbReference>
<feature type="non-terminal residue" evidence="7">
    <location>
        <position position="1"/>
    </location>
</feature>
<gene>
    <name evidence="7" type="ORF">OXD698_LOCUS52653</name>
</gene>
<reference evidence="7" key="1">
    <citation type="submission" date="2021-02" db="EMBL/GenBank/DDBJ databases">
        <authorList>
            <person name="Nowell W R."/>
        </authorList>
    </citation>
    <scope>NUCLEOTIDE SEQUENCE</scope>
</reference>
<organism evidence="7 8">
    <name type="scientific">Adineta steineri</name>
    <dbReference type="NCBI Taxonomy" id="433720"/>
    <lineage>
        <taxon>Eukaryota</taxon>
        <taxon>Metazoa</taxon>
        <taxon>Spiralia</taxon>
        <taxon>Gnathifera</taxon>
        <taxon>Rotifera</taxon>
        <taxon>Eurotatoria</taxon>
        <taxon>Bdelloidea</taxon>
        <taxon>Adinetida</taxon>
        <taxon>Adinetidae</taxon>
        <taxon>Adineta</taxon>
    </lineage>
</organism>
<dbReference type="EMBL" id="CAJOAZ010028923">
    <property type="protein sequence ID" value="CAF4421261.1"/>
    <property type="molecule type" value="Genomic_DNA"/>
</dbReference>
<protein>
    <submittedName>
        <fullName evidence="7">Uncharacterized protein</fullName>
    </submittedName>
</protein>
<accession>A0A820QE26</accession>
<evidence type="ECO:0000256" key="2">
    <source>
        <dbReference type="ARBA" id="ARBA00007018"/>
    </source>
</evidence>
<dbReference type="InterPro" id="IPR004254">
    <property type="entry name" value="AdipoR/HlyIII-related"/>
</dbReference>
<feature type="transmembrane region" description="Helical" evidence="6">
    <location>
        <begin position="6"/>
        <end position="22"/>
    </location>
</feature>
<sequence>GATQYLLLVAALYGTGACIYAIRIPERLAPGVFDIWVRTLSLFTFQ</sequence>
<keyword evidence="4 6" id="KW-1133">Transmembrane helix</keyword>
<dbReference type="Proteomes" id="UP000663844">
    <property type="component" value="Unassembled WGS sequence"/>
</dbReference>
<dbReference type="AlphaFoldDB" id="A0A820QE26"/>
<evidence type="ECO:0000313" key="8">
    <source>
        <dbReference type="Proteomes" id="UP000663844"/>
    </source>
</evidence>
<name>A0A820QE26_9BILA</name>
<proteinExistence type="inferred from homology"/>
<comment type="caution">
    <text evidence="7">The sequence shown here is derived from an EMBL/GenBank/DDBJ whole genome shotgun (WGS) entry which is preliminary data.</text>
</comment>
<keyword evidence="5 6" id="KW-0472">Membrane</keyword>
<evidence type="ECO:0000256" key="3">
    <source>
        <dbReference type="ARBA" id="ARBA00022692"/>
    </source>
</evidence>
<evidence type="ECO:0000313" key="7">
    <source>
        <dbReference type="EMBL" id="CAF4421261.1"/>
    </source>
</evidence>
<dbReference type="GO" id="GO:0016020">
    <property type="term" value="C:membrane"/>
    <property type="evidence" value="ECO:0007669"/>
    <property type="project" value="UniProtKB-SubCell"/>
</dbReference>